<keyword evidence="2" id="KW-1185">Reference proteome</keyword>
<dbReference type="RefSeq" id="WP_358352076.1">
    <property type="nucleotide sequence ID" value="NZ_JBEZFP010000019.1"/>
</dbReference>
<gene>
    <name evidence="1" type="ORF">AB0C36_10250</name>
</gene>
<organism evidence="1 2">
    <name type="scientific">Streptodolium elevatio</name>
    <dbReference type="NCBI Taxonomy" id="3157996"/>
    <lineage>
        <taxon>Bacteria</taxon>
        <taxon>Bacillati</taxon>
        <taxon>Actinomycetota</taxon>
        <taxon>Actinomycetes</taxon>
        <taxon>Kitasatosporales</taxon>
        <taxon>Streptomycetaceae</taxon>
        <taxon>Streptodolium</taxon>
    </lineage>
</organism>
<evidence type="ECO:0000313" key="1">
    <source>
        <dbReference type="EMBL" id="MEU8133879.1"/>
    </source>
</evidence>
<accession>A0ABV3DG09</accession>
<comment type="caution">
    <text evidence="1">The sequence shown here is derived from an EMBL/GenBank/DDBJ whole genome shotgun (WGS) entry which is preliminary data.</text>
</comment>
<proteinExistence type="predicted"/>
<evidence type="ECO:0000313" key="2">
    <source>
        <dbReference type="Proteomes" id="UP001551482"/>
    </source>
</evidence>
<sequence>MTPFSDVRVHDLVVFDEIELYGELIIAASQSEGPLTQAEIDAVLGIGGTAHPTTRAVPWALPVEERPAGGETRGGRTRG</sequence>
<reference evidence="1 2" key="1">
    <citation type="submission" date="2024-06" db="EMBL/GenBank/DDBJ databases">
        <title>The Natural Products Discovery Center: Release of the First 8490 Sequenced Strains for Exploring Actinobacteria Biosynthetic Diversity.</title>
        <authorList>
            <person name="Kalkreuter E."/>
            <person name="Kautsar S.A."/>
            <person name="Yang D."/>
            <person name="Bader C.D."/>
            <person name="Teijaro C.N."/>
            <person name="Fluegel L."/>
            <person name="Davis C.M."/>
            <person name="Simpson J.R."/>
            <person name="Lauterbach L."/>
            <person name="Steele A.D."/>
            <person name="Gui C."/>
            <person name="Meng S."/>
            <person name="Li G."/>
            <person name="Viehrig K."/>
            <person name="Ye F."/>
            <person name="Su P."/>
            <person name="Kiefer A.F."/>
            <person name="Nichols A."/>
            <person name="Cepeda A.J."/>
            <person name="Yan W."/>
            <person name="Fan B."/>
            <person name="Jiang Y."/>
            <person name="Adhikari A."/>
            <person name="Zheng C.-J."/>
            <person name="Schuster L."/>
            <person name="Cowan T.M."/>
            <person name="Smanski M.J."/>
            <person name="Chevrette M.G."/>
            <person name="De Carvalho L.P.S."/>
            <person name="Shen B."/>
        </authorList>
    </citation>
    <scope>NUCLEOTIDE SEQUENCE [LARGE SCALE GENOMIC DNA]</scope>
    <source>
        <strain evidence="1 2">NPDC048946</strain>
    </source>
</reference>
<name>A0ABV3DG09_9ACTN</name>
<dbReference type="EMBL" id="JBEZFP010000019">
    <property type="protein sequence ID" value="MEU8133879.1"/>
    <property type="molecule type" value="Genomic_DNA"/>
</dbReference>
<dbReference type="Proteomes" id="UP001551482">
    <property type="component" value="Unassembled WGS sequence"/>
</dbReference>
<protein>
    <submittedName>
        <fullName evidence="1">Uncharacterized protein</fullName>
    </submittedName>
</protein>